<dbReference type="InterPro" id="IPR000801">
    <property type="entry name" value="Esterase-like"/>
</dbReference>
<dbReference type="OrthoDB" id="9784036at2"/>
<keyword evidence="2" id="KW-1185">Reference proteome</keyword>
<dbReference type="Pfam" id="PF00756">
    <property type="entry name" value="Esterase"/>
    <property type="match status" value="1"/>
</dbReference>
<sequence length="280" mass="31633">MTKKQKISLIAAVLFSLTLLGVVYARHMTSKNGFSVRLKSTILGENRTLLIHLPDDYENSGESYPVLYRFDGTQKLVRKTVSAIRQLSRETGSSPDMIVVGIENTYRDRDMWPTHTRYYPESQALGSTNFLAFIEPELIPYIDKQYRTTDERIVCGQSLSALFTLYAFLSKPSLFQSFIACSGAFPGCESFFKELSETAFQQVAQFEGKKLFITHGLKDPLDPDGAIHQQMTDFSDLVKNHLGSHTACFYHIYENEGHVPKNSLKDGLLFLFESGTKGRP</sequence>
<dbReference type="Proteomes" id="UP000265926">
    <property type="component" value="Unassembled WGS sequence"/>
</dbReference>
<dbReference type="EMBL" id="QWGR01000022">
    <property type="protein sequence ID" value="RIJ45638.1"/>
    <property type="molecule type" value="Genomic_DNA"/>
</dbReference>
<dbReference type="InterPro" id="IPR050583">
    <property type="entry name" value="Mycobacterial_A85_antigen"/>
</dbReference>
<evidence type="ECO:0000313" key="2">
    <source>
        <dbReference type="Proteomes" id="UP000265926"/>
    </source>
</evidence>
<name>A0A399SQJ2_9BACT</name>
<accession>A0A399SQJ2</accession>
<dbReference type="SUPFAM" id="SSF53474">
    <property type="entry name" value="alpha/beta-Hydrolases"/>
    <property type="match status" value="1"/>
</dbReference>
<dbReference type="Gene3D" id="3.40.50.1820">
    <property type="entry name" value="alpha/beta hydrolase"/>
    <property type="match status" value="1"/>
</dbReference>
<proteinExistence type="predicted"/>
<dbReference type="PANTHER" id="PTHR48098:SF6">
    <property type="entry name" value="FERRI-BACILLIBACTIN ESTERASE BESA"/>
    <property type="match status" value="1"/>
</dbReference>
<protein>
    <submittedName>
        <fullName evidence="1">Alpha/beta hydrolase</fullName>
    </submittedName>
</protein>
<dbReference type="AlphaFoldDB" id="A0A399SQJ2"/>
<dbReference type="PANTHER" id="PTHR48098">
    <property type="entry name" value="ENTEROCHELIN ESTERASE-RELATED"/>
    <property type="match status" value="1"/>
</dbReference>
<dbReference type="InterPro" id="IPR029058">
    <property type="entry name" value="AB_hydrolase_fold"/>
</dbReference>
<keyword evidence="1" id="KW-0378">Hydrolase</keyword>
<gene>
    <name evidence="1" type="ORF">D1614_22370</name>
</gene>
<comment type="caution">
    <text evidence="1">The sequence shown here is derived from an EMBL/GenBank/DDBJ whole genome shotgun (WGS) entry which is preliminary data.</text>
</comment>
<reference evidence="1 2" key="1">
    <citation type="submission" date="2018-08" db="EMBL/GenBank/DDBJ databases">
        <title>Pallidiluteibacterium maritimus gen. nov., sp. nov., isolated from coastal sediment.</title>
        <authorList>
            <person name="Zhou L.Y."/>
        </authorList>
    </citation>
    <scope>NUCLEOTIDE SEQUENCE [LARGE SCALE GENOMIC DNA]</scope>
    <source>
        <strain evidence="1 2">XSD2</strain>
    </source>
</reference>
<evidence type="ECO:0000313" key="1">
    <source>
        <dbReference type="EMBL" id="RIJ45638.1"/>
    </source>
</evidence>
<dbReference type="GO" id="GO:0016787">
    <property type="term" value="F:hydrolase activity"/>
    <property type="evidence" value="ECO:0007669"/>
    <property type="project" value="UniProtKB-KW"/>
</dbReference>
<organism evidence="1 2">
    <name type="scientific">Maribellus luteus</name>
    <dbReference type="NCBI Taxonomy" id="2305463"/>
    <lineage>
        <taxon>Bacteria</taxon>
        <taxon>Pseudomonadati</taxon>
        <taxon>Bacteroidota</taxon>
        <taxon>Bacteroidia</taxon>
        <taxon>Marinilabiliales</taxon>
        <taxon>Prolixibacteraceae</taxon>
        <taxon>Maribellus</taxon>
    </lineage>
</organism>
<dbReference type="RefSeq" id="WP_119440233.1">
    <property type="nucleotide sequence ID" value="NZ_QWGR01000022.1"/>
</dbReference>